<evidence type="ECO:0000313" key="2">
    <source>
        <dbReference type="Proteomes" id="UP000199114"/>
    </source>
</evidence>
<sequence>MVTDIFGGCSGETDGGEKRSVPSLESALVHWIGAPFGPTWLFRDTAIVRRRTRHRYGELFRVWITQYHN</sequence>
<proteinExistence type="predicted"/>
<gene>
    <name evidence="1" type="ORF">SAMN04489841_0334</name>
</gene>
<evidence type="ECO:0000313" key="1">
    <source>
        <dbReference type="EMBL" id="SEP70961.1"/>
    </source>
</evidence>
<organism evidence="1 2">
    <name type="scientific">Natrinema salaciae</name>
    <dbReference type="NCBI Taxonomy" id="1186196"/>
    <lineage>
        <taxon>Archaea</taxon>
        <taxon>Methanobacteriati</taxon>
        <taxon>Methanobacteriota</taxon>
        <taxon>Stenosarchaea group</taxon>
        <taxon>Halobacteria</taxon>
        <taxon>Halobacteriales</taxon>
        <taxon>Natrialbaceae</taxon>
        <taxon>Natrinema</taxon>
    </lineage>
</organism>
<protein>
    <submittedName>
        <fullName evidence="1">Uncharacterized protein</fullName>
    </submittedName>
</protein>
<keyword evidence="2" id="KW-1185">Reference proteome</keyword>
<accession>A0A1H9A374</accession>
<dbReference type="AlphaFoldDB" id="A0A1H9A374"/>
<dbReference type="EMBL" id="FOFD01000001">
    <property type="protein sequence ID" value="SEP70961.1"/>
    <property type="molecule type" value="Genomic_DNA"/>
</dbReference>
<dbReference type="Proteomes" id="UP000199114">
    <property type="component" value="Unassembled WGS sequence"/>
</dbReference>
<reference evidence="2" key="1">
    <citation type="submission" date="2016-10" db="EMBL/GenBank/DDBJ databases">
        <authorList>
            <person name="Varghese N."/>
            <person name="Submissions S."/>
        </authorList>
    </citation>
    <scope>NUCLEOTIDE SEQUENCE [LARGE SCALE GENOMIC DNA]</scope>
    <source>
        <strain evidence="2">DSM 25055</strain>
    </source>
</reference>
<dbReference type="STRING" id="1186196.SAMN04489841_0334"/>
<name>A0A1H9A374_9EURY</name>